<feature type="region of interest" description="Disordered" evidence="1">
    <location>
        <begin position="194"/>
        <end position="237"/>
    </location>
</feature>
<feature type="compositionally biased region" description="Basic and acidic residues" evidence="1">
    <location>
        <begin position="135"/>
        <end position="150"/>
    </location>
</feature>
<feature type="compositionally biased region" description="Basic and acidic residues" evidence="1">
    <location>
        <begin position="197"/>
        <end position="210"/>
    </location>
</feature>
<evidence type="ECO:0000313" key="3">
    <source>
        <dbReference type="Proteomes" id="UP001186944"/>
    </source>
</evidence>
<gene>
    <name evidence="2" type="ORF">FSP39_000683</name>
</gene>
<protein>
    <submittedName>
        <fullName evidence="2">Uncharacterized protein</fullName>
    </submittedName>
</protein>
<feature type="region of interest" description="Disordered" evidence="1">
    <location>
        <begin position="16"/>
        <end position="182"/>
    </location>
</feature>
<feature type="region of interest" description="Disordered" evidence="1">
    <location>
        <begin position="545"/>
        <end position="581"/>
    </location>
</feature>
<keyword evidence="3" id="KW-1185">Reference proteome</keyword>
<feature type="compositionally biased region" description="Basic residues" evidence="1">
    <location>
        <begin position="111"/>
        <end position="120"/>
    </location>
</feature>
<organism evidence="2 3">
    <name type="scientific">Pinctada imbricata</name>
    <name type="common">Atlantic pearl-oyster</name>
    <name type="synonym">Pinctada martensii</name>
    <dbReference type="NCBI Taxonomy" id="66713"/>
    <lineage>
        <taxon>Eukaryota</taxon>
        <taxon>Metazoa</taxon>
        <taxon>Spiralia</taxon>
        <taxon>Lophotrochozoa</taxon>
        <taxon>Mollusca</taxon>
        <taxon>Bivalvia</taxon>
        <taxon>Autobranchia</taxon>
        <taxon>Pteriomorphia</taxon>
        <taxon>Pterioida</taxon>
        <taxon>Pterioidea</taxon>
        <taxon>Pteriidae</taxon>
        <taxon>Pinctada</taxon>
    </lineage>
</organism>
<proteinExistence type="predicted"/>
<evidence type="ECO:0000256" key="1">
    <source>
        <dbReference type="SAM" id="MobiDB-lite"/>
    </source>
</evidence>
<dbReference type="AlphaFoldDB" id="A0AA88Y2P0"/>
<evidence type="ECO:0000313" key="2">
    <source>
        <dbReference type="EMBL" id="KAK3096491.1"/>
    </source>
</evidence>
<dbReference type="Proteomes" id="UP001186944">
    <property type="component" value="Unassembled WGS sequence"/>
</dbReference>
<feature type="region of interest" description="Disordered" evidence="1">
    <location>
        <begin position="380"/>
        <end position="403"/>
    </location>
</feature>
<name>A0AA88Y2P0_PINIB</name>
<sequence length="680" mass="74599">MPKLKRRLTSIQKIDEEDLISKETCTSNKEDESGDGNTPKQSSKRKKNGVDDSTLHKATKYLKMDDTQLSGSNKRSRPDKADMIVSSSDGTQGHLPFPTVVKDDQPFSPRRSGRGFKPNRKFKDMELEYNPLKQKVKDKEKQMQSSDMKKPVRLTQNQRKDQMTATVKGSNQGGKGNRSVGKLAKKLQATAVSCISDDDKQCSEETDQGKTRSTKTGQIIRENLSSKSSLPSEDIHVSGIDKETVDISKIDAREAIEDMGDRDLNEVSVILNPETGLFVMSSSGEKVEPSVADSTIVKTEKEVDTEQNVETPKTIHPTNLIELVGSSRTRRTDSKEATVKYREMDKTSKKDGMITKEETVVKRKSLESQSSVNNTYMEISSAENSQLTEVNKDSENDLNGDTTLKEKVDTKCLEDEEALDKGDCSLTKVDAEALEKAVESIAVKTENEIRSDTSIGSVAQGEECGSIQGECDDVSQSEEEVKVAMQSLIENVDDGSVIELVEIPDNESSTVEANLPKLTTPRGTKYVVRGESQDSVLVINTGSNVMMGRNASKRSEDSKGQDTGKQGRVLPAGSFKTQEMQTQTPYNMPISQRIKIIRGEGHSITVTSSSSSDGAPVSETSSGDLAVLNETSAVSGDVTSKSSGKELNEQFIIVELPEGQSVKRKIVKEPEQEVDTYNMI</sequence>
<accession>A0AA88Y2P0</accession>
<feature type="compositionally biased region" description="Polar residues" evidence="1">
    <location>
        <begin position="380"/>
        <end position="389"/>
    </location>
</feature>
<feature type="compositionally biased region" description="Basic and acidic residues" evidence="1">
    <location>
        <begin position="553"/>
        <end position="562"/>
    </location>
</feature>
<feature type="region of interest" description="Disordered" evidence="1">
    <location>
        <begin position="324"/>
        <end position="356"/>
    </location>
</feature>
<comment type="caution">
    <text evidence="2">The sequence shown here is derived from an EMBL/GenBank/DDBJ whole genome shotgun (WGS) entry which is preliminary data.</text>
</comment>
<feature type="region of interest" description="Disordered" evidence="1">
    <location>
        <begin position="605"/>
        <end position="626"/>
    </location>
</feature>
<reference evidence="2" key="1">
    <citation type="submission" date="2019-08" db="EMBL/GenBank/DDBJ databases">
        <title>The improved chromosome-level genome for the pearl oyster Pinctada fucata martensii using PacBio sequencing and Hi-C.</title>
        <authorList>
            <person name="Zheng Z."/>
        </authorList>
    </citation>
    <scope>NUCLEOTIDE SEQUENCE</scope>
    <source>
        <strain evidence="2">ZZ-2019</strain>
        <tissue evidence="2">Adductor muscle</tissue>
    </source>
</reference>
<feature type="compositionally biased region" description="Basic and acidic residues" evidence="1">
    <location>
        <begin position="330"/>
        <end position="356"/>
    </location>
</feature>
<dbReference type="EMBL" id="VSWD01000007">
    <property type="protein sequence ID" value="KAK3096491.1"/>
    <property type="molecule type" value="Genomic_DNA"/>
</dbReference>